<gene>
    <name evidence="2" type="ORF">CY34DRAFT_236831</name>
</gene>
<name>A0A0D0B3F5_9AGAM</name>
<reference evidence="3" key="2">
    <citation type="submission" date="2015-01" db="EMBL/GenBank/DDBJ databases">
        <title>Evolutionary Origins and Diversification of the Mycorrhizal Mutualists.</title>
        <authorList>
            <consortium name="DOE Joint Genome Institute"/>
            <consortium name="Mycorrhizal Genomics Consortium"/>
            <person name="Kohler A."/>
            <person name="Kuo A."/>
            <person name="Nagy L.G."/>
            <person name="Floudas D."/>
            <person name="Copeland A."/>
            <person name="Barry K.W."/>
            <person name="Cichocki N."/>
            <person name="Veneault-Fourrey C."/>
            <person name="LaButti K."/>
            <person name="Lindquist E.A."/>
            <person name="Lipzen A."/>
            <person name="Lundell T."/>
            <person name="Morin E."/>
            <person name="Murat C."/>
            <person name="Riley R."/>
            <person name="Ohm R."/>
            <person name="Sun H."/>
            <person name="Tunlid A."/>
            <person name="Henrissat B."/>
            <person name="Grigoriev I.V."/>
            <person name="Hibbett D.S."/>
            <person name="Martin F."/>
        </authorList>
    </citation>
    <scope>NUCLEOTIDE SEQUENCE [LARGE SCALE GENOMIC DNA]</scope>
    <source>
        <strain evidence="3">UH-Slu-Lm8-n1</strain>
    </source>
</reference>
<feature type="compositionally biased region" description="Low complexity" evidence="1">
    <location>
        <begin position="47"/>
        <end position="59"/>
    </location>
</feature>
<keyword evidence="3" id="KW-1185">Reference proteome</keyword>
<protein>
    <submittedName>
        <fullName evidence="2">Uncharacterized protein</fullName>
    </submittedName>
</protein>
<evidence type="ECO:0000313" key="2">
    <source>
        <dbReference type="EMBL" id="KIK40987.1"/>
    </source>
</evidence>
<organism evidence="2 3">
    <name type="scientific">Suillus luteus UH-Slu-Lm8-n1</name>
    <dbReference type="NCBI Taxonomy" id="930992"/>
    <lineage>
        <taxon>Eukaryota</taxon>
        <taxon>Fungi</taxon>
        <taxon>Dikarya</taxon>
        <taxon>Basidiomycota</taxon>
        <taxon>Agaricomycotina</taxon>
        <taxon>Agaricomycetes</taxon>
        <taxon>Agaricomycetidae</taxon>
        <taxon>Boletales</taxon>
        <taxon>Suillineae</taxon>
        <taxon>Suillaceae</taxon>
        <taxon>Suillus</taxon>
    </lineage>
</organism>
<feature type="region of interest" description="Disordered" evidence="1">
    <location>
        <begin position="39"/>
        <end position="59"/>
    </location>
</feature>
<reference evidence="2 3" key="1">
    <citation type="submission" date="2014-04" db="EMBL/GenBank/DDBJ databases">
        <authorList>
            <consortium name="DOE Joint Genome Institute"/>
            <person name="Kuo A."/>
            <person name="Ruytinx J."/>
            <person name="Rineau F."/>
            <person name="Colpaert J."/>
            <person name="Kohler A."/>
            <person name="Nagy L.G."/>
            <person name="Floudas D."/>
            <person name="Copeland A."/>
            <person name="Barry K.W."/>
            <person name="Cichocki N."/>
            <person name="Veneault-Fourrey C."/>
            <person name="LaButti K."/>
            <person name="Lindquist E.A."/>
            <person name="Lipzen A."/>
            <person name="Lundell T."/>
            <person name="Morin E."/>
            <person name="Murat C."/>
            <person name="Sun H."/>
            <person name="Tunlid A."/>
            <person name="Henrissat B."/>
            <person name="Grigoriev I.V."/>
            <person name="Hibbett D.S."/>
            <person name="Martin F."/>
            <person name="Nordberg H.P."/>
            <person name="Cantor M.N."/>
            <person name="Hua S.X."/>
        </authorList>
    </citation>
    <scope>NUCLEOTIDE SEQUENCE [LARGE SCALE GENOMIC DNA]</scope>
    <source>
        <strain evidence="2 3">UH-Slu-Lm8-n1</strain>
    </source>
</reference>
<evidence type="ECO:0000256" key="1">
    <source>
        <dbReference type="SAM" id="MobiDB-lite"/>
    </source>
</evidence>
<accession>A0A0D0B3F5</accession>
<evidence type="ECO:0000313" key="3">
    <source>
        <dbReference type="Proteomes" id="UP000054485"/>
    </source>
</evidence>
<dbReference type="AlphaFoldDB" id="A0A0D0B3F5"/>
<feature type="region of interest" description="Disordered" evidence="1">
    <location>
        <begin position="77"/>
        <end position="108"/>
    </location>
</feature>
<dbReference type="EMBL" id="KN835283">
    <property type="protein sequence ID" value="KIK40987.1"/>
    <property type="molecule type" value="Genomic_DNA"/>
</dbReference>
<dbReference type="InParanoid" id="A0A0D0B3F5"/>
<proteinExistence type="predicted"/>
<dbReference type="Proteomes" id="UP000054485">
    <property type="component" value="Unassembled WGS sequence"/>
</dbReference>
<sequence length="132" mass="14677">MLNGSPITTEAWQNMSANLHFFEASIGLTPIQGNDFFGNVTDHTSRRPSSPTGSSSSLPSWWRNLFGFLRFGTQPADVAPQSSPLQPRRWYLARDSRPTQTTRGQISAAGTEDESYVIGCCGLYLVRRRSLH</sequence>
<dbReference type="HOGENOM" id="CLU_1918459_0_0_1"/>